<organism evidence="4 5">
    <name type="scientific">Cercophora newfieldiana</name>
    <dbReference type="NCBI Taxonomy" id="92897"/>
    <lineage>
        <taxon>Eukaryota</taxon>
        <taxon>Fungi</taxon>
        <taxon>Dikarya</taxon>
        <taxon>Ascomycota</taxon>
        <taxon>Pezizomycotina</taxon>
        <taxon>Sordariomycetes</taxon>
        <taxon>Sordariomycetidae</taxon>
        <taxon>Sordariales</taxon>
        <taxon>Lasiosphaeriaceae</taxon>
        <taxon>Cercophora</taxon>
    </lineage>
</organism>
<feature type="domain" description="Serine hydrolase" evidence="3">
    <location>
        <begin position="12"/>
        <end position="248"/>
    </location>
</feature>
<dbReference type="EMBL" id="JAULSV010000003">
    <property type="protein sequence ID" value="KAK0649877.1"/>
    <property type="molecule type" value="Genomic_DNA"/>
</dbReference>
<dbReference type="AlphaFoldDB" id="A0AA39YC15"/>
<reference evidence="4" key="1">
    <citation type="submission" date="2023-06" db="EMBL/GenBank/DDBJ databases">
        <title>Genome-scale phylogeny and comparative genomics of the fungal order Sordariales.</title>
        <authorList>
            <consortium name="Lawrence Berkeley National Laboratory"/>
            <person name="Hensen N."/>
            <person name="Bonometti L."/>
            <person name="Westerberg I."/>
            <person name="Brannstrom I.O."/>
            <person name="Guillou S."/>
            <person name="Cros-Aarteil S."/>
            <person name="Calhoun S."/>
            <person name="Haridas S."/>
            <person name="Kuo A."/>
            <person name="Mondo S."/>
            <person name="Pangilinan J."/>
            <person name="Riley R."/>
            <person name="Labutti K."/>
            <person name="Andreopoulos B."/>
            <person name="Lipzen A."/>
            <person name="Chen C."/>
            <person name="Yanf M."/>
            <person name="Daum C."/>
            <person name="Ng V."/>
            <person name="Clum A."/>
            <person name="Steindorff A."/>
            <person name="Ohm R."/>
            <person name="Martin F."/>
            <person name="Silar P."/>
            <person name="Natvig D."/>
            <person name="Lalanne C."/>
            <person name="Gautier V."/>
            <person name="Ament-Velasquez S.L."/>
            <person name="Kruys A."/>
            <person name="Hutchinson M.I."/>
            <person name="Powell A.J."/>
            <person name="Barry K."/>
            <person name="Miller A.N."/>
            <person name="Grigoriev I.V."/>
            <person name="Debuchy R."/>
            <person name="Gladieux P."/>
            <person name="Thoren M.H."/>
            <person name="Johannesson H."/>
        </authorList>
    </citation>
    <scope>NUCLEOTIDE SEQUENCE</scope>
    <source>
        <strain evidence="4">SMH2532-1</strain>
    </source>
</reference>
<dbReference type="GO" id="GO:0044550">
    <property type="term" value="P:secondary metabolite biosynthetic process"/>
    <property type="evidence" value="ECO:0007669"/>
    <property type="project" value="TreeGrafter"/>
</dbReference>
<evidence type="ECO:0000313" key="5">
    <source>
        <dbReference type="Proteomes" id="UP001174936"/>
    </source>
</evidence>
<dbReference type="InterPro" id="IPR050593">
    <property type="entry name" value="LovG"/>
</dbReference>
<comment type="similarity">
    <text evidence="1">Belongs to the LovG family.</text>
</comment>
<dbReference type="InterPro" id="IPR005645">
    <property type="entry name" value="FSH-like_dom"/>
</dbReference>
<dbReference type="SUPFAM" id="SSF53474">
    <property type="entry name" value="alpha/beta-Hydrolases"/>
    <property type="match status" value="1"/>
</dbReference>
<dbReference type="Pfam" id="PF03959">
    <property type="entry name" value="FSH1"/>
    <property type="match status" value="1"/>
</dbReference>
<keyword evidence="5" id="KW-1185">Reference proteome</keyword>
<comment type="caution">
    <text evidence="4">The sequence shown here is derived from an EMBL/GenBank/DDBJ whole genome shotgun (WGS) entry which is preliminary data.</text>
</comment>
<gene>
    <name evidence="4" type="ORF">B0T16DRAFT_410834</name>
</gene>
<evidence type="ECO:0000313" key="4">
    <source>
        <dbReference type="EMBL" id="KAK0649877.1"/>
    </source>
</evidence>
<accession>A0AA39YC15</accession>
<dbReference type="GO" id="GO:0005737">
    <property type="term" value="C:cytoplasm"/>
    <property type="evidence" value="ECO:0007669"/>
    <property type="project" value="TreeGrafter"/>
</dbReference>
<dbReference type="Proteomes" id="UP001174936">
    <property type="component" value="Unassembled WGS sequence"/>
</dbReference>
<dbReference type="PANTHER" id="PTHR48070:SF3">
    <property type="entry name" value="ESTERASE DBAE-RELATED"/>
    <property type="match status" value="1"/>
</dbReference>
<dbReference type="GO" id="GO:0016787">
    <property type="term" value="F:hydrolase activity"/>
    <property type="evidence" value="ECO:0007669"/>
    <property type="project" value="UniProtKB-KW"/>
</dbReference>
<name>A0AA39YC15_9PEZI</name>
<dbReference type="GO" id="GO:0005634">
    <property type="term" value="C:nucleus"/>
    <property type="evidence" value="ECO:0007669"/>
    <property type="project" value="TreeGrafter"/>
</dbReference>
<dbReference type="PANTHER" id="PTHR48070">
    <property type="entry name" value="ESTERASE OVCA2"/>
    <property type="match status" value="1"/>
</dbReference>
<dbReference type="Gene3D" id="3.40.50.1820">
    <property type="entry name" value="alpha/beta hydrolase"/>
    <property type="match status" value="1"/>
</dbReference>
<evidence type="ECO:0000256" key="2">
    <source>
        <dbReference type="ARBA" id="ARBA00022801"/>
    </source>
</evidence>
<protein>
    <submittedName>
        <fullName evidence="4">Serine hydrolase FSH</fullName>
    </submittedName>
</protein>
<dbReference type="InterPro" id="IPR029058">
    <property type="entry name" value="AB_hydrolase_fold"/>
</dbReference>
<sequence>MPSTPDPTLALPRILCLHGGGVNGKVFQLQCRGLLAGELSKHFRFVFINGPFVCAPHGAIGTVYGDFAPFYRWLRWEPEHEELDARLAALELLDHCNDQMNADEGTGPWVGVLGFSQGAKMAANFLWMQERLNGPVPMLASDVRFRFGVFMAGSAPPVMLDPHGVLQPVPRHIDTADTLGTSVFTDWPESNEGEHSIAAPTLHVHGLRDPGIEGHRKLFRWYVKPGTAKLVEWDGDHRIPLKKSDVQPVVDGILDMARQTGVL</sequence>
<evidence type="ECO:0000256" key="1">
    <source>
        <dbReference type="ARBA" id="ARBA00005863"/>
    </source>
</evidence>
<evidence type="ECO:0000259" key="3">
    <source>
        <dbReference type="Pfam" id="PF03959"/>
    </source>
</evidence>
<proteinExistence type="inferred from homology"/>
<keyword evidence="2 4" id="KW-0378">Hydrolase</keyword>